<organism evidence="1 2">
    <name type="scientific">Vibrio quintilis</name>
    <dbReference type="NCBI Taxonomy" id="1117707"/>
    <lineage>
        <taxon>Bacteria</taxon>
        <taxon>Pseudomonadati</taxon>
        <taxon>Pseudomonadota</taxon>
        <taxon>Gammaproteobacteria</taxon>
        <taxon>Vibrionales</taxon>
        <taxon>Vibrionaceae</taxon>
        <taxon>Vibrio</taxon>
    </lineage>
</organism>
<reference evidence="2" key="1">
    <citation type="submission" date="2016-12" db="EMBL/GenBank/DDBJ databases">
        <authorList>
            <person name="Rodrigo-Torres L."/>
            <person name="Arahal R.D."/>
            <person name="Lucena T."/>
        </authorList>
    </citation>
    <scope>NUCLEOTIDE SEQUENCE [LARGE SCALE GENOMIC DNA]</scope>
</reference>
<name>A0A1M7Z337_9VIBR</name>
<evidence type="ECO:0000313" key="2">
    <source>
        <dbReference type="Proteomes" id="UP000184600"/>
    </source>
</evidence>
<keyword evidence="2" id="KW-1185">Reference proteome</keyword>
<gene>
    <name evidence="1" type="ORF">VQ7734_05024</name>
</gene>
<dbReference type="Proteomes" id="UP000184600">
    <property type="component" value="Unassembled WGS sequence"/>
</dbReference>
<dbReference type="AlphaFoldDB" id="A0A1M7Z337"/>
<protein>
    <submittedName>
        <fullName evidence="1">Uncharacterized protein</fullName>
    </submittedName>
</protein>
<dbReference type="RefSeq" id="WP_073586653.1">
    <property type="nucleotide sequence ID" value="NZ_AP024898.1"/>
</dbReference>
<dbReference type="EMBL" id="FRFG01000108">
    <property type="protein sequence ID" value="SHO59244.1"/>
    <property type="molecule type" value="Genomic_DNA"/>
</dbReference>
<proteinExistence type="predicted"/>
<sequence>MDMVITRTNSSEEWYPFDESLHVGIFHQSIEWKSMKNLKKIRDFYKTNSSFRGDELIALINEMNIICPKLSKGQAELKEVIKLLQEDTVVIARFAGD</sequence>
<accession>A0A1M7Z337</accession>
<dbReference type="OrthoDB" id="7065141at2"/>
<evidence type="ECO:0000313" key="1">
    <source>
        <dbReference type="EMBL" id="SHO59244.1"/>
    </source>
</evidence>